<sequence>MVATILEFLAVIVKNIIDATGYWGVGIAMAIESACIPLPSEIIMPFAGCLIAEGKFTMFWVVSAGTLGNLVGSIIAYWVGRVGGRPFIMKYGKYILITHHDIDVADRWFNKYGDWAIFITRNMSVIRTFISLPAGITRMNFFKFCVYTTIGSIPWNFGLTYLGMKFGEKYHSTISPIFHKFDAAIGILLVIGLYIFIRRHLKKK</sequence>
<keyword evidence="5 6" id="KW-0472">Membrane</keyword>
<keyword evidence="4 6" id="KW-1133">Transmembrane helix</keyword>
<dbReference type="PANTHER" id="PTHR42709:SF6">
    <property type="entry name" value="UNDECAPRENYL PHOSPHATE TRANSPORTER A"/>
    <property type="match status" value="1"/>
</dbReference>
<dbReference type="Pfam" id="PF09335">
    <property type="entry name" value="VTT_dom"/>
    <property type="match status" value="1"/>
</dbReference>
<protein>
    <submittedName>
        <fullName evidence="8">Alkaline phosphatase</fullName>
    </submittedName>
</protein>
<feature type="domain" description="VTT" evidence="7">
    <location>
        <begin position="38"/>
        <end position="163"/>
    </location>
</feature>
<dbReference type="InterPro" id="IPR032816">
    <property type="entry name" value="VTT_dom"/>
</dbReference>
<comment type="caution">
    <text evidence="8">The sequence shown here is derived from an EMBL/GenBank/DDBJ whole genome shotgun (WGS) entry which is preliminary data.</text>
</comment>
<evidence type="ECO:0000313" key="8">
    <source>
        <dbReference type="EMBL" id="PIX16891.1"/>
    </source>
</evidence>
<dbReference type="PANTHER" id="PTHR42709">
    <property type="entry name" value="ALKALINE PHOSPHATASE LIKE PROTEIN"/>
    <property type="match status" value="1"/>
</dbReference>
<evidence type="ECO:0000256" key="5">
    <source>
        <dbReference type="ARBA" id="ARBA00023136"/>
    </source>
</evidence>
<feature type="transmembrane region" description="Helical" evidence="6">
    <location>
        <begin position="58"/>
        <end position="80"/>
    </location>
</feature>
<name>A0A2M7JBX8_9BACT</name>
<accession>A0A2M7JBX8</accession>
<evidence type="ECO:0000256" key="1">
    <source>
        <dbReference type="ARBA" id="ARBA00004651"/>
    </source>
</evidence>
<evidence type="ECO:0000313" key="9">
    <source>
        <dbReference type="Proteomes" id="UP000229297"/>
    </source>
</evidence>
<keyword evidence="3 6" id="KW-0812">Transmembrane</keyword>
<comment type="subcellular location">
    <subcellularLocation>
        <location evidence="1">Cell membrane</location>
        <topology evidence="1">Multi-pass membrane protein</topology>
    </subcellularLocation>
</comment>
<gene>
    <name evidence="8" type="ORF">COZ71_06165</name>
</gene>
<dbReference type="Proteomes" id="UP000229297">
    <property type="component" value="Unassembled WGS sequence"/>
</dbReference>
<proteinExistence type="predicted"/>
<feature type="transmembrane region" description="Helical" evidence="6">
    <location>
        <begin position="177"/>
        <end position="197"/>
    </location>
</feature>
<evidence type="ECO:0000256" key="4">
    <source>
        <dbReference type="ARBA" id="ARBA00022989"/>
    </source>
</evidence>
<evidence type="ECO:0000256" key="6">
    <source>
        <dbReference type="SAM" id="Phobius"/>
    </source>
</evidence>
<evidence type="ECO:0000259" key="7">
    <source>
        <dbReference type="Pfam" id="PF09335"/>
    </source>
</evidence>
<dbReference type="InterPro" id="IPR051311">
    <property type="entry name" value="DedA_domain"/>
</dbReference>
<organism evidence="8 9">
    <name type="scientific">Candidatus Desantisbacteria bacterium CG_4_8_14_3_um_filter_40_12</name>
    <dbReference type="NCBI Taxonomy" id="1974545"/>
    <lineage>
        <taxon>Bacteria</taxon>
        <taxon>Candidatus Desantisiibacteriota</taxon>
    </lineage>
</organism>
<reference evidence="9" key="1">
    <citation type="submission" date="2017-09" db="EMBL/GenBank/DDBJ databases">
        <title>Depth-based differentiation of microbial function through sediment-hosted aquifers and enrichment of novel symbionts in the deep terrestrial subsurface.</title>
        <authorList>
            <person name="Probst A.J."/>
            <person name="Ladd B."/>
            <person name="Jarett J.K."/>
            <person name="Geller-Mcgrath D.E."/>
            <person name="Sieber C.M.K."/>
            <person name="Emerson J.B."/>
            <person name="Anantharaman K."/>
            <person name="Thomas B.C."/>
            <person name="Malmstrom R."/>
            <person name="Stieglmeier M."/>
            <person name="Klingl A."/>
            <person name="Woyke T."/>
            <person name="Ryan C.M."/>
            <person name="Banfield J.F."/>
        </authorList>
    </citation>
    <scope>NUCLEOTIDE SEQUENCE [LARGE SCALE GENOMIC DNA]</scope>
</reference>
<dbReference type="AlphaFoldDB" id="A0A2M7JBX8"/>
<evidence type="ECO:0000256" key="3">
    <source>
        <dbReference type="ARBA" id="ARBA00022692"/>
    </source>
</evidence>
<dbReference type="EMBL" id="PFIC01000168">
    <property type="protein sequence ID" value="PIX16891.1"/>
    <property type="molecule type" value="Genomic_DNA"/>
</dbReference>
<dbReference type="GO" id="GO:0005886">
    <property type="term" value="C:plasma membrane"/>
    <property type="evidence" value="ECO:0007669"/>
    <property type="project" value="UniProtKB-SubCell"/>
</dbReference>
<evidence type="ECO:0000256" key="2">
    <source>
        <dbReference type="ARBA" id="ARBA00022475"/>
    </source>
</evidence>
<feature type="transmembrane region" description="Helical" evidence="6">
    <location>
        <begin position="141"/>
        <end position="157"/>
    </location>
</feature>
<keyword evidence="2" id="KW-1003">Cell membrane</keyword>